<dbReference type="SUPFAM" id="SSF56801">
    <property type="entry name" value="Acetyl-CoA synthetase-like"/>
    <property type="match status" value="1"/>
</dbReference>
<name>A0A1L7WPH7_9HELO</name>
<comment type="similarity">
    <text evidence="1">Belongs to the ATP-dependent AMP-binding enzyme family.</text>
</comment>
<reference evidence="4 5" key="1">
    <citation type="submission" date="2016-03" db="EMBL/GenBank/DDBJ databases">
        <authorList>
            <person name="Ploux O."/>
        </authorList>
    </citation>
    <scope>NUCLEOTIDE SEQUENCE [LARGE SCALE GENOMIC DNA]</scope>
    <source>
        <strain evidence="4 5">UAMH 11012</strain>
    </source>
</reference>
<evidence type="ECO:0000313" key="4">
    <source>
        <dbReference type="EMBL" id="CZR54684.1"/>
    </source>
</evidence>
<proteinExistence type="inferred from homology"/>
<dbReference type="EMBL" id="FJOG01000005">
    <property type="protein sequence ID" value="CZR54684.1"/>
    <property type="molecule type" value="Genomic_DNA"/>
</dbReference>
<dbReference type="STRING" id="576137.A0A1L7WPH7"/>
<dbReference type="Proteomes" id="UP000184330">
    <property type="component" value="Unassembled WGS sequence"/>
</dbReference>
<gene>
    <name evidence="4" type="ORF">PAC_04568</name>
</gene>
<protein>
    <submittedName>
        <fullName evidence="4">Related to 4-coumarate-CoA ligase</fullName>
    </submittedName>
</protein>
<evidence type="ECO:0000259" key="3">
    <source>
        <dbReference type="Pfam" id="PF00501"/>
    </source>
</evidence>
<dbReference type="Pfam" id="PF00501">
    <property type="entry name" value="AMP-binding"/>
    <property type="match status" value="1"/>
</dbReference>
<dbReference type="InterPro" id="IPR042099">
    <property type="entry name" value="ANL_N_sf"/>
</dbReference>
<evidence type="ECO:0000256" key="2">
    <source>
        <dbReference type="ARBA" id="ARBA00022598"/>
    </source>
</evidence>
<dbReference type="AlphaFoldDB" id="A0A1L7WPH7"/>
<keyword evidence="5" id="KW-1185">Reference proteome</keyword>
<sequence>MFYSSDESVDVPTLDVLSFLFDSAYCAAKEDTPLHAEATNPINTITKAAARKLTKQIAYTLREDFRIGLDGPGKDVVVTVSAGQSLLPILFYGVIAAEGLFSAASPSTTPAELARQINDGPAKLLVCSAETKDMAIEAATLSGMPSSRVLLLQSFPEKKLESVDGSVRCRFDEELCWRLITAQDELRNSRICLLYSSGTTGAPKGILLSHENIVAEAFIPACINRKVYEERETRGIPSFEYRTLAHLPAAHISGVQGYFVNPFYDAGLVYWMPKFDFAQFLKHNSDLSITTFFTVPPIYMAIARHPLVKGQFKSLKIAYCGGSSLGTDLQAAASSKLGGGNTLISQTWGMSETTGAVTHMPPDQSDTTGSLSPLLPNMLMRLVDETGQDVPPGTPGEALLKGPMVSQGYHNNPIANASSFAQGWLRTNDMLVERGGKFYIWGRKEVRNPNNRFISLSHVDVFDMFQNRILSGTESSKYVQES</sequence>
<dbReference type="PANTHER" id="PTHR24096:SF149">
    <property type="entry name" value="AMP-BINDING DOMAIN-CONTAINING PROTEIN-RELATED"/>
    <property type="match status" value="1"/>
</dbReference>
<dbReference type="PANTHER" id="PTHR24096">
    <property type="entry name" value="LONG-CHAIN-FATTY-ACID--COA LIGASE"/>
    <property type="match status" value="1"/>
</dbReference>
<organism evidence="4 5">
    <name type="scientific">Phialocephala subalpina</name>
    <dbReference type="NCBI Taxonomy" id="576137"/>
    <lineage>
        <taxon>Eukaryota</taxon>
        <taxon>Fungi</taxon>
        <taxon>Dikarya</taxon>
        <taxon>Ascomycota</taxon>
        <taxon>Pezizomycotina</taxon>
        <taxon>Leotiomycetes</taxon>
        <taxon>Helotiales</taxon>
        <taxon>Mollisiaceae</taxon>
        <taxon>Phialocephala</taxon>
        <taxon>Phialocephala fortinii species complex</taxon>
    </lineage>
</organism>
<feature type="domain" description="AMP-dependent synthetase/ligase" evidence="3">
    <location>
        <begin position="40"/>
        <end position="410"/>
    </location>
</feature>
<dbReference type="InterPro" id="IPR000873">
    <property type="entry name" value="AMP-dep_synth/lig_dom"/>
</dbReference>
<dbReference type="PROSITE" id="PS00455">
    <property type="entry name" value="AMP_BINDING"/>
    <property type="match status" value="1"/>
</dbReference>
<dbReference type="Gene3D" id="3.40.50.12780">
    <property type="entry name" value="N-terminal domain of ligase-like"/>
    <property type="match status" value="1"/>
</dbReference>
<keyword evidence="2 4" id="KW-0436">Ligase</keyword>
<dbReference type="GO" id="GO:0019748">
    <property type="term" value="P:secondary metabolic process"/>
    <property type="evidence" value="ECO:0007669"/>
    <property type="project" value="TreeGrafter"/>
</dbReference>
<accession>A0A1L7WPH7</accession>
<dbReference type="GO" id="GO:0016405">
    <property type="term" value="F:CoA-ligase activity"/>
    <property type="evidence" value="ECO:0007669"/>
    <property type="project" value="TreeGrafter"/>
</dbReference>
<dbReference type="OrthoDB" id="1898221at2759"/>
<evidence type="ECO:0000313" key="5">
    <source>
        <dbReference type="Proteomes" id="UP000184330"/>
    </source>
</evidence>
<evidence type="ECO:0000256" key="1">
    <source>
        <dbReference type="ARBA" id="ARBA00006432"/>
    </source>
</evidence>
<dbReference type="InterPro" id="IPR020845">
    <property type="entry name" value="AMP-binding_CS"/>
</dbReference>